<keyword evidence="5" id="KW-1185">Reference proteome</keyword>
<feature type="transmembrane region" description="Helical" evidence="2">
    <location>
        <begin position="6"/>
        <end position="27"/>
    </location>
</feature>
<keyword evidence="2" id="KW-1133">Transmembrane helix</keyword>
<dbReference type="InterPro" id="IPR025520">
    <property type="entry name" value="DUF4408"/>
</dbReference>
<dbReference type="KEGG" id="nau:109227341"/>
<dbReference type="Proteomes" id="UP000187609">
    <property type="component" value="Unassembled WGS sequence"/>
</dbReference>
<dbReference type="Pfam" id="PF05553">
    <property type="entry name" value="DUF761"/>
    <property type="match status" value="1"/>
</dbReference>
<evidence type="ECO:0000256" key="2">
    <source>
        <dbReference type="SAM" id="Phobius"/>
    </source>
</evidence>
<dbReference type="InterPro" id="IPR008480">
    <property type="entry name" value="DUF761_pln"/>
</dbReference>
<accession>A0A1J6IV62</accession>
<keyword evidence="2" id="KW-0812">Transmembrane</keyword>
<reference evidence="4" key="1">
    <citation type="submission" date="2016-11" db="EMBL/GenBank/DDBJ databases">
        <title>The genome of Nicotiana attenuata.</title>
        <authorList>
            <person name="Xu S."/>
            <person name="Brockmoeller T."/>
            <person name="Gaquerel E."/>
            <person name="Navarro A."/>
            <person name="Kuhl H."/>
            <person name="Gase K."/>
            <person name="Ling Z."/>
            <person name="Zhou W."/>
            <person name="Kreitzer C."/>
            <person name="Stanke M."/>
            <person name="Tang H."/>
            <person name="Lyons E."/>
            <person name="Pandey P."/>
            <person name="Pandey S.P."/>
            <person name="Timmermann B."/>
            <person name="Baldwin I.T."/>
        </authorList>
    </citation>
    <scope>NUCLEOTIDE SEQUENCE [LARGE SCALE GENOMIC DNA]</scope>
    <source>
        <strain evidence="4">UT</strain>
    </source>
</reference>
<organism evidence="4 5">
    <name type="scientific">Nicotiana attenuata</name>
    <name type="common">Coyote tobacco</name>
    <dbReference type="NCBI Taxonomy" id="49451"/>
    <lineage>
        <taxon>Eukaryota</taxon>
        <taxon>Viridiplantae</taxon>
        <taxon>Streptophyta</taxon>
        <taxon>Embryophyta</taxon>
        <taxon>Tracheophyta</taxon>
        <taxon>Spermatophyta</taxon>
        <taxon>Magnoliopsida</taxon>
        <taxon>eudicotyledons</taxon>
        <taxon>Gunneridae</taxon>
        <taxon>Pentapetalae</taxon>
        <taxon>asterids</taxon>
        <taxon>lamiids</taxon>
        <taxon>Solanales</taxon>
        <taxon>Solanaceae</taxon>
        <taxon>Nicotianoideae</taxon>
        <taxon>Nicotianeae</taxon>
        <taxon>Nicotiana</taxon>
    </lineage>
</organism>
<dbReference type="OrthoDB" id="1685070at2759"/>
<name>A0A1J6IV62_NICAT</name>
<dbReference type="Gramene" id="OIT02691">
    <property type="protein sequence ID" value="OIT02691"/>
    <property type="gene ID" value="A4A49_26631"/>
</dbReference>
<dbReference type="STRING" id="49451.A0A1J6IV62"/>
<dbReference type="PANTHER" id="PTHR33098:SF57">
    <property type="entry name" value="DUF4408 DOMAIN PROTEIN"/>
    <property type="match status" value="1"/>
</dbReference>
<proteinExistence type="predicted"/>
<sequence length="236" mass="26975">MIESVASWFTPTILFCFLNLMIGTIFITSNRKTDTKKQHQQSTENSIPQLSRSPSLLQRVRSFNFSFPDPFSSVTHDFSVNSPQLDRSPSLLQRIRSINLSFSRSEKTGPIPSVAQHADPYEEEQVQKVDNIEPKIESHVTRTKSATCVETPAKVPTRTMMKSASEKMTVAEKEEEVDQVDRRRPATTRETASFGEDEAVDEKADDFINMFRQQLKLQRLDSIIRYKEMLNRGVGK</sequence>
<evidence type="ECO:0000259" key="3">
    <source>
        <dbReference type="Pfam" id="PF14364"/>
    </source>
</evidence>
<evidence type="ECO:0000313" key="5">
    <source>
        <dbReference type="Proteomes" id="UP000187609"/>
    </source>
</evidence>
<dbReference type="EMBL" id="MJEQ01037188">
    <property type="protein sequence ID" value="OIT02691.1"/>
    <property type="molecule type" value="Genomic_DNA"/>
</dbReference>
<dbReference type="PANTHER" id="PTHR33098">
    <property type="entry name" value="COTTON FIBER (DUF761)"/>
    <property type="match status" value="1"/>
</dbReference>
<evidence type="ECO:0000256" key="1">
    <source>
        <dbReference type="SAM" id="MobiDB-lite"/>
    </source>
</evidence>
<gene>
    <name evidence="4" type="ORF">A4A49_26631</name>
</gene>
<comment type="caution">
    <text evidence="4">The sequence shown here is derived from an EMBL/GenBank/DDBJ whole genome shotgun (WGS) entry which is preliminary data.</text>
</comment>
<feature type="domain" description="DUF4408" evidence="3">
    <location>
        <begin position="3"/>
        <end position="29"/>
    </location>
</feature>
<dbReference type="Pfam" id="PF14364">
    <property type="entry name" value="DUF4408"/>
    <property type="match status" value="1"/>
</dbReference>
<dbReference type="OMA" id="SILRHRM"/>
<protein>
    <recommendedName>
        <fullName evidence="3">DUF4408 domain-containing protein</fullName>
    </recommendedName>
</protein>
<evidence type="ECO:0000313" key="4">
    <source>
        <dbReference type="EMBL" id="OIT02691.1"/>
    </source>
</evidence>
<dbReference type="AlphaFoldDB" id="A0A1J6IV62"/>
<keyword evidence="2" id="KW-0472">Membrane</keyword>
<feature type="region of interest" description="Disordered" evidence="1">
    <location>
        <begin position="161"/>
        <end position="198"/>
    </location>
</feature>